<reference evidence="5 6" key="1">
    <citation type="submission" date="2024-04" db="EMBL/GenBank/DDBJ databases">
        <title>A novel species isolated from cricket.</title>
        <authorList>
            <person name="Wang H.-C."/>
        </authorList>
    </citation>
    <scope>NUCLEOTIDE SEQUENCE [LARGE SCALE GENOMIC DNA]</scope>
    <source>
        <strain evidence="5 6">WL0021</strain>
    </source>
</reference>
<evidence type="ECO:0000313" key="5">
    <source>
        <dbReference type="EMBL" id="MEN3929757.1"/>
    </source>
</evidence>
<feature type="region of interest" description="Disordered" evidence="2">
    <location>
        <begin position="752"/>
        <end position="785"/>
    </location>
</feature>
<keyword evidence="3" id="KW-1133">Transmembrane helix</keyword>
<dbReference type="SUPFAM" id="SSF103515">
    <property type="entry name" value="Autotransporter"/>
    <property type="match status" value="1"/>
</dbReference>
<gene>
    <name evidence="5" type="ORF">WJT86_01615</name>
</gene>
<dbReference type="InterPro" id="IPR043990">
    <property type="entry name" value="AC_1"/>
</dbReference>
<proteinExistence type="predicted"/>
<dbReference type="InterPro" id="IPR051551">
    <property type="entry name" value="Autotransporter_adhesion"/>
</dbReference>
<dbReference type="InterPro" id="IPR006315">
    <property type="entry name" value="OM_autotransptr_brl_dom"/>
</dbReference>
<name>A0ABV0BFL1_9HYPH</name>
<dbReference type="InterPro" id="IPR030895">
    <property type="entry name" value="T5SS_PEPC_rpt"/>
</dbReference>
<dbReference type="Pfam" id="PF18883">
    <property type="entry name" value="AC_1"/>
    <property type="match status" value="1"/>
</dbReference>
<evidence type="ECO:0000256" key="1">
    <source>
        <dbReference type="ARBA" id="ARBA00022729"/>
    </source>
</evidence>
<dbReference type="PANTHER" id="PTHR35037">
    <property type="entry name" value="C-TERMINAL REGION OF AIDA-LIKE PROTEIN"/>
    <property type="match status" value="1"/>
</dbReference>
<dbReference type="InterPro" id="IPR012332">
    <property type="entry name" value="Autotransporter_pectin_lyase_C"/>
</dbReference>
<organism evidence="5 6">
    <name type="scientific">Hohaiivirga grylli</name>
    <dbReference type="NCBI Taxonomy" id="3133970"/>
    <lineage>
        <taxon>Bacteria</taxon>
        <taxon>Pseudomonadati</taxon>
        <taxon>Pseudomonadota</taxon>
        <taxon>Alphaproteobacteria</taxon>
        <taxon>Hyphomicrobiales</taxon>
        <taxon>Methylobacteriaceae</taxon>
        <taxon>Hohaiivirga</taxon>
    </lineage>
</organism>
<evidence type="ECO:0000256" key="2">
    <source>
        <dbReference type="SAM" id="MobiDB-lite"/>
    </source>
</evidence>
<keyword evidence="1" id="KW-0732">Signal</keyword>
<evidence type="ECO:0000259" key="4">
    <source>
        <dbReference type="PROSITE" id="PS51208"/>
    </source>
</evidence>
<keyword evidence="3" id="KW-0472">Membrane</keyword>
<evidence type="ECO:0000313" key="6">
    <source>
        <dbReference type="Proteomes" id="UP001418637"/>
    </source>
</evidence>
<dbReference type="Proteomes" id="UP001418637">
    <property type="component" value="Unassembled WGS sequence"/>
</dbReference>
<dbReference type="NCBIfam" id="TIGR02601">
    <property type="entry name" value="autotrns_rpt"/>
    <property type="match status" value="1"/>
</dbReference>
<dbReference type="Gene3D" id="2.160.20.20">
    <property type="match status" value="1"/>
</dbReference>
<dbReference type="PANTHER" id="PTHR35037:SF3">
    <property type="entry name" value="C-TERMINAL REGION OF AIDA-LIKE PROTEIN"/>
    <property type="match status" value="1"/>
</dbReference>
<dbReference type="PROSITE" id="PS51208">
    <property type="entry name" value="AUTOTRANSPORTER"/>
    <property type="match status" value="1"/>
</dbReference>
<keyword evidence="6" id="KW-1185">Reference proteome</keyword>
<dbReference type="SMART" id="SM00869">
    <property type="entry name" value="Autotransporter"/>
    <property type="match status" value="1"/>
</dbReference>
<feature type="transmembrane region" description="Helical" evidence="3">
    <location>
        <begin position="21"/>
        <end position="40"/>
    </location>
</feature>
<dbReference type="EMBL" id="JBBYXI010000001">
    <property type="protein sequence ID" value="MEN3929757.1"/>
    <property type="molecule type" value="Genomic_DNA"/>
</dbReference>
<dbReference type="Gene3D" id="2.40.128.130">
    <property type="entry name" value="Autotransporter beta-domain"/>
    <property type="match status" value="1"/>
</dbReference>
<accession>A0ABV0BFL1</accession>
<dbReference type="Pfam" id="PF12951">
    <property type="entry name" value="PATR"/>
    <property type="match status" value="1"/>
</dbReference>
<dbReference type="Pfam" id="PF03797">
    <property type="entry name" value="Autotransporter"/>
    <property type="match status" value="1"/>
</dbReference>
<dbReference type="SUPFAM" id="SSF51126">
    <property type="entry name" value="Pectin lyase-like"/>
    <property type="match status" value="1"/>
</dbReference>
<dbReference type="RefSeq" id="WP_346335745.1">
    <property type="nucleotide sequence ID" value="NZ_JBBYXI010000001.1"/>
</dbReference>
<dbReference type="InterPro" id="IPR005546">
    <property type="entry name" value="Autotransporte_beta"/>
</dbReference>
<evidence type="ECO:0000256" key="3">
    <source>
        <dbReference type="SAM" id="Phobius"/>
    </source>
</evidence>
<dbReference type="InterPro" id="IPR011050">
    <property type="entry name" value="Pectin_lyase_fold/virulence"/>
</dbReference>
<dbReference type="InterPro" id="IPR036709">
    <property type="entry name" value="Autotransporte_beta_dom_sf"/>
</dbReference>
<sequence>MKKNRLMATETDVPVSLIRSHSVSFVLAAMLGMAVPFVFYNAQAQTVINVDGGQSLLDATSIPSDTDILNIGVNSLGGVANPGTSYGVRAGEINLGVTATGVGVLTLSASTGMQTNNLTVGLAGSGYLSTVVNNTTVTVAQKTLIGVEAGSSGTVRVTGNNTLWDNTVDYTVVGVSSSNASLQVESGAIYQTAGMVIGQNAGSQANVLVEGPDTKLNVLNAPNSTTQNLIVGMAGKGTLDISGQAIVTSEQGTVVGALEGGVGVVNVKNNGSSLTEDFSMLIGNAGHGTLNISNQGKVTTLIGVAGYLAGSTGIINVADAGSELNVTAYTFYIAQAGNAEVTITNGGLVSAASSVIGGEATSKGKVTVEGTGSAFTNNETLAVATNGQGELYIKSGGYVSSNLAMMASNNNTTATIEVTGSGSWWNNSGIMAIGLYGDANVMISDGGQITNGSYVYLGGVAEASGIVTITGAGSLLSSTAMTVIGLEGYGELTLADGGVIDVTTGAIDVAMEAGSTGIINIGAAAGEAAVTPGSTTAASIVFGNGDGRIVFNHTGNNYDFAPLMTGPGVVDVYAGTTVLTAENDYTGDTTIYAGTLRAGAVNAFSPNSHTDIHATGTLDLAGHDQTLVSITNAGWIYTNTDTGAPGAFLTVGDYVGTDGNIRLNTYLGADSSASDRLVVTGSASGNSLLHINNIGGPGVATAADGILVVEATGAATTTSDAFMLGSRVAAGAYEYSLYRGGSTSDENWYLRNELIPTPPTDPDPTPGEEGAGNNGGTSTPGTGGDIAKPVYNYRVEVPLMNAVQPVALEYGYAVLGTLHERVGDHFPISMEPVIRQSYVTDRQGKRQLVQTMNNGNPEREKWFSGAWARVFGDRGFHNNKGQFLKNGSNYNYTFGGIQAGLDVYGRELKDGTVDKAGIYVAYGNIDSRVKGAYYGHAGRIDMDAYSLGAYWTHMSPKGWYTDTVVQGTWYTGDAKSVQGQKIDADGFGFMASLEAGYEFKLDNGYTIEPQAQIIYQHLSFDNTNDAYGRFYFNDAESLRGRIGVRVTKTWNAAEENKPPRLIKAWLRGNIWHEFMGKTKMNVTDVYGYDPLPFQTRLGGTWGEIGAGISGQISDTTTLFATASYNRSFEKKGREAWDERLGMTIRW</sequence>
<protein>
    <submittedName>
        <fullName evidence="5">Autotransporter outer membrane beta-barrel domain-containing protein</fullName>
    </submittedName>
</protein>
<feature type="domain" description="Autotransporter" evidence="4">
    <location>
        <begin position="859"/>
        <end position="1146"/>
    </location>
</feature>
<dbReference type="NCBIfam" id="TIGR01414">
    <property type="entry name" value="autotrans_barl"/>
    <property type="match status" value="1"/>
</dbReference>
<keyword evidence="3" id="KW-0812">Transmembrane</keyword>
<feature type="compositionally biased region" description="Pro residues" evidence="2">
    <location>
        <begin position="756"/>
        <end position="765"/>
    </location>
</feature>
<dbReference type="NCBIfam" id="TIGR04393">
    <property type="entry name" value="rpt_T5SS_PEPC"/>
    <property type="match status" value="7"/>
</dbReference>
<dbReference type="InterPro" id="IPR013425">
    <property type="entry name" value="Autotrns_rpt"/>
</dbReference>
<dbReference type="CDD" id="cd01344">
    <property type="entry name" value="PL2_Passenger_AT"/>
    <property type="match status" value="1"/>
</dbReference>
<comment type="caution">
    <text evidence="5">The sequence shown here is derived from an EMBL/GenBank/DDBJ whole genome shotgun (WGS) entry which is preliminary data.</text>
</comment>